<dbReference type="Bgee" id="ENSAMXG00000034399">
    <property type="expression patterns" value="Expressed in testis and 13 other cell types or tissues"/>
</dbReference>
<sequence length="1199" mass="129546">MCIHCGIEINKRNLRVHLLRKHTDNKKDITAQHHLSCECVDATNGIFAVAKSFTGPNTPIHVIKKNWGMNQQTRCEMDLCRINSEFAQRSNLHPFECQHVKSLTYCPPAKIYSPTLEEDTLTEMVHDKWFGNDKKNLCLQRQREANNGRAPLSCQVTVGGPPSKRFISVFEPNISYYSRLGRGLFSFDTKRIEWHCPCAKSRQSCIHKCIAKWHLFQTEQMLFRRVRIVEDDIQEVFTEGTEDVEEQQLDEGPRYPPEDAQLSRMVHYIFKNKKLPAVLPADVANARNVFPKHLVPLETICTECTENTLLSEPQLITSKATILTMTDVIEGISTYCKCCYRCGMIYRYQEWSDGVHNYDDHILLSLHLCIFLRNSLQTHQAIGSAVEALEKTCGKRFPSHQRVLYAYLHFEALTDHSYTFACVTCGYHPVTVVMDLHKKGVFSMPVSNIEVPPQDFDGKVNAEEFWEGVSLEMISRGLVPSNRQNPFVVCPSYHYWAPWIGCHTRSTSMVLNTEYSKVHTARTPDEASDFNITEDRLTDEILKLKMEAVRSLCKQCGIDSKGSRMDLVMRLRQEMQTRGTYDKIFSKVWGASGGWAVVTCPCAIVYAVKFNLRAESPRDFADILLSMTHFPNLTLYDFARGLATHTNLREPESMPFSPYEGRLLEPTDNNVRLASAGQIKVSLPWLTSKKVVPDENGHPLTGSSEHYALYDRFHEANTKDKKDALRKIELIPEVCGWVNSQCAEQLFAGMRKNNHFLNMMTPTSHIFLVRNILHHYNNARNTKTLEEMKKALHVGMEIEFNSRGQTVMAAASAAAPGVSTASAAAPGVSRAAAAAPGVSTAAAAAAAAAAPGVSTAAAAAPGVSTAAAAAAAPGVSRAAAAAPGVSRASAAAPGVSTAAAAAAAAPGVSRASAAPGVSRASAAPGVSRAAAAAAAPGVSRASAAPGMSTAAAAAAAPGVSTAAAAAAAAPGVSAAAAAAAAPGVSRASANPGVSTTSAGAPGVSAEAISAPGLSVAEAAPVVSIVPQIAPKSVANCWRLTHLDHICASRNIWDFKLHKGLETLVNSALDSTQSPHEAIGSVGGTVLKRSDFMSLGLDQEVEATIANCCFSMICKIAAQQGKDVHAVDAYVVALNADPLLSLPSDAASKDCILFPVWKPGHWLLCVLKPKVKRIHILDSSDPSARGDIECLSIIRFKSNI</sequence>
<organism evidence="2 3">
    <name type="scientific">Astyanax mexicanus</name>
    <name type="common">Blind cave fish</name>
    <name type="synonym">Astyanax fasciatus mexicanus</name>
    <dbReference type="NCBI Taxonomy" id="7994"/>
    <lineage>
        <taxon>Eukaryota</taxon>
        <taxon>Metazoa</taxon>
        <taxon>Chordata</taxon>
        <taxon>Craniata</taxon>
        <taxon>Vertebrata</taxon>
        <taxon>Euteleostomi</taxon>
        <taxon>Actinopterygii</taxon>
        <taxon>Neopterygii</taxon>
        <taxon>Teleostei</taxon>
        <taxon>Ostariophysi</taxon>
        <taxon>Characiformes</taxon>
        <taxon>Characoidei</taxon>
        <taxon>Acestrorhamphidae</taxon>
        <taxon>Acestrorhamphinae</taxon>
        <taxon>Astyanax</taxon>
    </lineage>
</organism>
<reference evidence="3" key="2">
    <citation type="journal article" date="2014" name="Nat. Commun.">
        <title>The cavefish genome reveals candidate genes for eye loss.</title>
        <authorList>
            <person name="McGaugh S.E."/>
            <person name="Gross J.B."/>
            <person name="Aken B."/>
            <person name="Blin M."/>
            <person name="Borowsky R."/>
            <person name="Chalopin D."/>
            <person name="Hinaux H."/>
            <person name="Jeffery W.R."/>
            <person name="Keene A."/>
            <person name="Ma L."/>
            <person name="Minx P."/>
            <person name="Murphy D."/>
            <person name="O'Quin K.E."/>
            <person name="Retaux S."/>
            <person name="Rohner N."/>
            <person name="Searle S.M."/>
            <person name="Stahl B.A."/>
            <person name="Tabin C."/>
            <person name="Volff J.N."/>
            <person name="Yoshizawa M."/>
            <person name="Warren W.C."/>
        </authorList>
    </citation>
    <scope>NUCLEOTIDE SEQUENCE [LARGE SCALE GENOMIC DNA]</scope>
    <source>
        <strain evidence="3">female</strain>
    </source>
</reference>
<feature type="domain" description="SAP" evidence="1">
    <location>
        <begin position="541"/>
        <end position="575"/>
    </location>
</feature>
<dbReference type="SUPFAM" id="SSF54001">
    <property type="entry name" value="Cysteine proteinases"/>
    <property type="match status" value="1"/>
</dbReference>
<proteinExistence type="predicted"/>
<dbReference type="InParanoid" id="A0A3B1K9N3"/>
<dbReference type="GeneTree" id="ENSGT00390000006983"/>
<evidence type="ECO:0000313" key="2">
    <source>
        <dbReference type="Ensembl" id="ENSAMXP00000050671.1"/>
    </source>
</evidence>
<dbReference type="PROSITE" id="PS50800">
    <property type="entry name" value="SAP"/>
    <property type="match status" value="1"/>
</dbReference>
<dbReference type="InterPro" id="IPR040648">
    <property type="entry name" value="HMGXB3_CxC4"/>
</dbReference>
<dbReference type="AlphaFoldDB" id="A0A3B1K9N3"/>
<reference evidence="2" key="3">
    <citation type="submission" date="2025-08" db="UniProtKB">
        <authorList>
            <consortium name="Ensembl"/>
        </authorList>
    </citation>
    <scope>IDENTIFICATION</scope>
</reference>
<evidence type="ECO:0000259" key="1">
    <source>
        <dbReference type="PROSITE" id="PS50800"/>
    </source>
</evidence>
<dbReference type="PANTHER" id="PTHR17609">
    <property type="entry name" value="HMG DOMAIN-CONTAINING PROTEIN 3"/>
    <property type="match status" value="1"/>
</dbReference>
<dbReference type="Proteomes" id="UP000018467">
    <property type="component" value="Unassembled WGS sequence"/>
</dbReference>
<evidence type="ECO:0000313" key="3">
    <source>
        <dbReference type="Proteomes" id="UP000018467"/>
    </source>
</evidence>
<dbReference type="InterPro" id="IPR003034">
    <property type="entry name" value="SAP_dom"/>
</dbReference>
<dbReference type="InterPro" id="IPR038765">
    <property type="entry name" value="Papain-like_cys_pep_sf"/>
</dbReference>
<reference evidence="3" key="1">
    <citation type="submission" date="2013-03" db="EMBL/GenBank/DDBJ databases">
        <authorList>
            <person name="Jeffery W."/>
            <person name="Warren W."/>
            <person name="Wilson R.K."/>
        </authorList>
    </citation>
    <scope>NUCLEOTIDE SEQUENCE</scope>
    <source>
        <strain evidence="3">female</strain>
    </source>
</reference>
<dbReference type="Pfam" id="PF18717">
    <property type="entry name" value="CxC4"/>
    <property type="match status" value="1"/>
</dbReference>
<keyword evidence="3" id="KW-1185">Reference proteome</keyword>
<protein>
    <recommendedName>
        <fullName evidence="1">SAP domain-containing protein</fullName>
    </recommendedName>
</protein>
<dbReference type="PANTHER" id="PTHR17609:SF3">
    <property type="entry name" value="SAP DOMAIN-CONTAINING PROTEIN"/>
    <property type="match status" value="1"/>
</dbReference>
<accession>A0A3B1K9N3</accession>
<dbReference type="InterPro" id="IPR039598">
    <property type="entry name" value="HMGXB3"/>
</dbReference>
<dbReference type="Ensembl" id="ENSAMXT00000049645.1">
    <property type="protein sequence ID" value="ENSAMXP00000050671.1"/>
    <property type="gene ID" value="ENSAMXG00000034399.1"/>
</dbReference>
<name>A0A3B1K9N3_ASTMX</name>
<dbReference type="Gene3D" id="3.40.395.10">
    <property type="entry name" value="Adenoviral Proteinase, Chain A"/>
    <property type="match status" value="1"/>
</dbReference>
<reference evidence="2" key="4">
    <citation type="submission" date="2025-09" db="UniProtKB">
        <authorList>
            <consortium name="Ensembl"/>
        </authorList>
    </citation>
    <scope>IDENTIFICATION</scope>
</reference>